<organism evidence="1">
    <name type="scientific">uncultured Dysgonomonas sp</name>
    <dbReference type="NCBI Taxonomy" id="206096"/>
    <lineage>
        <taxon>Bacteria</taxon>
        <taxon>Pseudomonadati</taxon>
        <taxon>Bacteroidota</taxon>
        <taxon>Bacteroidia</taxon>
        <taxon>Bacteroidales</taxon>
        <taxon>Dysgonomonadaceae</taxon>
        <taxon>Dysgonomonas</taxon>
        <taxon>environmental samples</taxon>
    </lineage>
</organism>
<evidence type="ECO:0000313" key="2">
    <source>
        <dbReference type="EMBL" id="SBW01610.1"/>
    </source>
</evidence>
<dbReference type="EMBL" id="FLUM01000001">
    <property type="protein sequence ID" value="SBV97412.1"/>
    <property type="molecule type" value="Genomic_DNA"/>
</dbReference>
<evidence type="ECO:0000313" key="1">
    <source>
        <dbReference type="EMBL" id="SBV97412.1"/>
    </source>
</evidence>
<dbReference type="AlphaFoldDB" id="A0A212JDE7"/>
<reference evidence="1" key="1">
    <citation type="submission" date="2016-04" db="EMBL/GenBank/DDBJ databases">
        <authorList>
            <person name="Evans L.H."/>
            <person name="Alamgir A."/>
            <person name="Owens N."/>
            <person name="Weber N.D."/>
            <person name="Virtaneva K."/>
            <person name="Barbian K."/>
            <person name="Babar A."/>
            <person name="Rosenke K."/>
        </authorList>
    </citation>
    <scope>NUCLEOTIDE SEQUENCE</scope>
    <source>
        <strain evidence="1">86-1</strain>
    </source>
</reference>
<name>A0A212JDE7_9BACT</name>
<sequence>MLFFVGVPLWVPAFSNTGQPQGIAPTASEKVTHVTTFTVNSQQLTTCIFFQKVTTNGHRSKAYVKLTQRAINN</sequence>
<dbReference type="EMBL" id="FLUM01000003">
    <property type="protein sequence ID" value="SBW01610.1"/>
    <property type="molecule type" value="Genomic_DNA"/>
</dbReference>
<protein>
    <submittedName>
        <fullName evidence="1">Uncharacterized protein</fullName>
    </submittedName>
</protein>
<gene>
    <name evidence="1" type="ORF">KL86DYS1_11903</name>
    <name evidence="2" type="ORF">KL86DYS1_30033</name>
</gene>
<proteinExistence type="predicted"/>
<accession>A0A212JDE7</accession>